<accession>A0ABS5RJN0</accession>
<comment type="caution">
    <text evidence="2">The sequence shown here is derived from an EMBL/GenBank/DDBJ whole genome shotgun (WGS) entry which is preliminary data.</text>
</comment>
<dbReference type="InterPro" id="IPR034660">
    <property type="entry name" value="DinB/YfiT-like"/>
</dbReference>
<dbReference type="NCBIfam" id="TIGR03083">
    <property type="entry name" value="maleylpyruvate isomerase family mycothiol-dependent enzyme"/>
    <property type="match status" value="1"/>
</dbReference>
<protein>
    <submittedName>
        <fullName evidence="2">TIGR03086 family protein</fullName>
    </submittedName>
</protein>
<dbReference type="InterPro" id="IPR024344">
    <property type="entry name" value="MDMPI_metal-binding"/>
</dbReference>
<sequence>MTDAPAPIGPPAIAALKLFIQAAQQVPDDSWDKPSNLDEWSVRELVAHATGSATKIITLIEGGEVWAGPSAPADFTADDPMARLHELDARLAEALPGADLDAPRVTPQGEVPLRRVLALPVCDLAIHSWDLHRSLGGSLELPYALLVFCRRLVDSVPEDALRRPGGFGPAQPVPDGASPTVTLMAFLGRAVGPA</sequence>
<dbReference type="NCBIfam" id="TIGR03086">
    <property type="entry name" value="TIGR03086 family metal-binding protein"/>
    <property type="match status" value="1"/>
</dbReference>
<dbReference type="Proteomes" id="UP001519535">
    <property type="component" value="Unassembled WGS sequence"/>
</dbReference>
<dbReference type="InterPro" id="IPR017520">
    <property type="entry name" value="CHP03086"/>
</dbReference>
<dbReference type="SUPFAM" id="SSF109854">
    <property type="entry name" value="DinB/YfiT-like putative metalloenzymes"/>
    <property type="match status" value="1"/>
</dbReference>
<dbReference type="InterPro" id="IPR017517">
    <property type="entry name" value="Maleyloyr_isom"/>
</dbReference>
<gene>
    <name evidence="2" type="ORF">KIH27_12940</name>
</gene>
<evidence type="ECO:0000313" key="3">
    <source>
        <dbReference type="Proteomes" id="UP001519535"/>
    </source>
</evidence>
<evidence type="ECO:0000259" key="1">
    <source>
        <dbReference type="Pfam" id="PF11716"/>
    </source>
</evidence>
<reference evidence="2 3" key="1">
    <citation type="submission" date="2021-05" db="EMBL/GenBank/DDBJ databases">
        <title>Mycobacterium acidophilum sp. nov., an extremely acid-tolerant member of the genus Mycobacterium.</title>
        <authorList>
            <person name="Xia J."/>
        </authorList>
    </citation>
    <scope>NUCLEOTIDE SEQUENCE [LARGE SCALE GENOMIC DNA]</scope>
    <source>
        <strain evidence="2 3">M1</strain>
    </source>
</reference>
<evidence type="ECO:0000313" key="2">
    <source>
        <dbReference type="EMBL" id="MBS9534493.1"/>
    </source>
</evidence>
<proteinExistence type="predicted"/>
<organism evidence="2 3">
    <name type="scientific">Mycolicibacter acidiphilus</name>
    <dbReference type="NCBI Taxonomy" id="2835306"/>
    <lineage>
        <taxon>Bacteria</taxon>
        <taxon>Bacillati</taxon>
        <taxon>Actinomycetota</taxon>
        <taxon>Actinomycetes</taxon>
        <taxon>Mycobacteriales</taxon>
        <taxon>Mycobacteriaceae</taxon>
        <taxon>Mycolicibacter</taxon>
    </lineage>
</organism>
<feature type="domain" description="Mycothiol-dependent maleylpyruvate isomerase metal-binding" evidence="1">
    <location>
        <begin position="21"/>
        <end position="131"/>
    </location>
</feature>
<dbReference type="EMBL" id="JAHCLR010000023">
    <property type="protein sequence ID" value="MBS9534493.1"/>
    <property type="molecule type" value="Genomic_DNA"/>
</dbReference>
<dbReference type="Pfam" id="PF11716">
    <property type="entry name" value="MDMPI_N"/>
    <property type="match status" value="1"/>
</dbReference>
<keyword evidence="3" id="KW-1185">Reference proteome</keyword>
<name>A0ABS5RJN0_9MYCO</name>
<dbReference type="RefSeq" id="WP_214093361.1">
    <property type="nucleotide sequence ID" value="NZ_JAHCLR010000023.1"/>
</dbReference>
<dbReference type="Gene3D" id="1.20.120.450">
    <property type="entry name" value="dinb family like domain"/>
    <property type="match status" value="1"/>
</dbReference>